<organism evidence="1">
    <name type="scientific">Monomastix sp. (strain OKE-1)</name>
    <dbReference type="NCBI Taxonomy" id="141716"/>
    <lineage>
        <taxon>Eukaryota</taxon>
        <taxon>Viridiplantae</taxon>
        <taxon>Chlorophyta</taxon>
        <taxon>Mamiellophyceae</taxon>
        <taxon>Monomastigales</taxon>
        <taxon>Monomastigaceae</taxon>
        <taxon>Monomastix</taxon>
    </lineage>
</organism>
<dbReference type="RefSeq" id="YP_008802567.1">
    <property type="nucleotide sequence ID" value="NC_022797.1"/>
</dbReference>
<reference evidence="1" key="1">
    <citation type="journal article" date="2013" name="Genome Biol. Evol.">
        <title>Tracing the evolution of streptophyte algae and their mitochondrial genome.</title>
        <authorList>
            <person name="Turmel M."/>
            <person name="Otis C."/>
            <person name="Lemieux C."/>
        </authorList>
    </citation>
    <scope>NUCLEOTIDE SEQUENCE</scope>
</reference>
<dbReference type="EMBL" id="KF060939">
    <property type="protein sequence ID" value="AGZ90220.1"/>
    <property type="molecule type" value="Genomic_DNA"/>
</dbReference>
<proteinExistence type="predicted"/>
<protein>
    <submittedName>
        <fullName evidence="1">Uncharacterized protein</fullName>
    </submittedName>
</protein>
<gene>
    <name evidence="1" type="primary">orf95</name>
</gene>
<evidence type="ECO:0000313" key="1">
    <source>
        <dbReference type="EMBL" id="AGZ90220.1"/>
    </source>
</evidence>
<name>U5YGH3_MONSK</name>
<geneLocation type="mitochondrion" evidence="1"/>
<accession>U5YGH3</accession>
<keyword evidence="1" id="KW-0496">Mitochondrion</keyword>
<sequence length="95" mass="10864">MSNAHGEQDRSYKVIVELNGKGLLCCVLDDHLNKGSYNTQKFCRSWSENIQSSKSRRGSKISCPKKHCFLGQGSKDHKAKGPKGRMHQKWNLFHF</sequence>
<dbReference type="AlphaFoldDB" id="U5YGH3"/>
<dbReference type="GeneID" id="17622560"/>